<reference evidence="2 3" key="1">
    <citation type="submission" date="2021-06" db="EMBL/GenBank/DDBJ databases">
        <authorList>
            <person name="Palmer J.M."/>
        </authorList>
    </citation>
    <scope>NUCLEOTIDE SEQUENCE [LARGE SCALE GENOMIC DNA]</scope>
    <source>
        <strain evidence="2 3">MEX-2019</strain>
        <tissue evidence="2">Muscle</tissue>
    </source>
</reference>
<protein>
    <submittedName>
        <fullName evidence="2">Uncharacterized protein</fullName>
    </submittedName>
</protein>
<feature type="region of interest" description="Disordered" evidence="1">
    <location>
        <begin position="22"/>
        <end position="41"/>
    </location>
</feature>
<proteinExistence type="predicted"/>
<accession>A0AAV9RD50</accession>
<dbReference type="AlphaFoldDB" id="A0AAV9RD50"/>
<evidence type="ECO:0000313" key="3">
    <source>
        <dbReference type="Proteomes" id="UP001311232"/>
    </source>
</evidence>
<evidence type="ECO:0000313" key="2">
    <source>
        <dbReference type="EMBL" id="KAK5607024.1"/>
    </source>
</evidence>
<evidence type="ECO:0000256" key="1">
    <source>
        <dbReference type="SAM" id="MobiDB-lite"/>
    </source>
</evidence>
<sequence length="109" mass="12203">MKGFSELMKLCCFTSIQHWVQEGPGENSRNSSSQWGSPAHPRRFQGVSIHEGMYFPLLGLWSTSGYPTHPLGRGRITSTWRGPVVQMHGPSGPGHRLEAPCFQDFIFQS</sequence>
<gene>
    <name evidence="2" type="ORF">CRENBAI_009619</name>
</gene>
<name>A0AAV9RD50_9TELE</name>
<comment type="caution">
    <text evidence="2">The sequence shown here is derived from an EMBL/GenBank/DDBJ whole genome shotgun (WGS) entry which is preliminary data.</text>
</comment>
<keyword evidence="3" id="KW-1185">Reference proteome</keyword>
<dbReference type="EMBL" id="JAHHUM010002036">
    <property type="protein sequence ID" value="KAK5607024.1"/>
    <property type="molecule type" value="Genomic_DNA"/>
</dbReference>
<organism evidence="2 3">
    <name type="scientific">Crenichthys baileyi</name>
    <name type="common">White River springfish</name>
    <dbReference type="NCBI Taxonomy" id="28760"/>
    <lineage>
        <taxon>Eukaryota</taxon>
        <taxon>Metazoa</taxon>
        <taxon>Chordata</taxon>
        <taxon>Craniata</taxon>
        <taxon>Vertebrata</taxon>
        <taxon>Euteleostomi</taxon>
        <taxon>Actinopterygii</taxon>
        <taxon>Neopterygii</taxon>
        <taxon>Teleostei</taxon>
        <taxon>Neoteleostei</taxon>
        <taxon>Acanthomorphata</taxon>
        <taxon>Ovalentaria</taxon>
        <taxon>Atherinomorphae</taxon>
        <taxon>Cyprinodontiformes</taxon>
        <taxon>Goodeidae</taxon>
        <taxon>Crenichthys</taxon>
    </lineage>
</organism>
<dbReference type="Proteomes" id="UP001311232">
    <property type="component" value="Unassembled WGS sequence"/>
</dbReference>
<feature type="compositionally biased region" description="Polar residues" evidence="1">
    <location>
        <begin position="27"/>
        <end position="36"/>
    </location>
</feature>